<dbReference type="Pfam" id="PF01588">
    <property type="entry name" value="tRNA_bind"/>
    <property type="match status" value="1"/>
</dbReference>
<reference evidence="5 6" key="1">
    <citation type="submission" date="2018-09" db="EMBL/GenBank/DDBJ databases">
        <title>Discovery and Ecogenomic Context for Candidatus Cryosericales, a Global Caldiserica Order Active in Thawing Permafrost.</title>
        <authorList>
            <person name="Martinez M.A."/>
            <person name="Woodcroft B.J."/>
            <person name="Ignacio Espinoza J.C."/>
            <person name="Zayed A."/>
            <person name="Singleton C.M."/>
            <person name="Boyd J."/>
            <person name="Li Y.-F."/>
            <person name="Purvine S."/>
            <person name="Maughan H."/>
            <person name="Hodgkins S.B."/>
            <person name="Anderson D."/>
            <person name="Sederholm M."/>
            <person name="Temperton B."/>
            <person name="Saleska S.R."/>
            <person name="Tyson G.W."/>
            <person name="Rich V.I."/>
        </authorList>
    </citation>
    <scope>NUCLEOTIDE SEQUENCE [LARGE SCALE GENOMIC DNA]</scope>
    <source>
        <strain evidence="5 6">SMC6</strain>
    </source>
</reference>
<protein>
    <submittedName>
        <fullName evidence="5">tRNA-binding protein</fullName>
    </submittedName>
</protein>
<evidence type="ECO:0000256" key="3">
    <source>
        <dbReference type="PROSITE-ProRule" id="PRU00209"/>
    </source>
</evidence>
<dbReference type="InterPro" id="IPR051270">
    <property type="entry name" value="Tyrosine-tRNA_ligase_regulator"/>
</dbReference>
<dbReference type="RefSeq" id="WP_119175713.1">
    <property type="nucleotide sequence ID" value="NZ_QXIT01000109.1"/>
</dbReference>
<keyword evidence="6" id="KW-1185">Reference proteome</keyword>
<dbReference type="PANTHER" id="PTHR11586">
    <property type="entry name" value="TRNA-AMINOACYLATION COFACTOR ARC1 FAMILY MEMBER"/>
    <property type="match status" value="1"/>
</dbReference>
<dbReference type="EMBL" id="QXIT01000109">
    <property type="protein sequence ID" value="RIE07454.1"/>
    <property type="molecule type" value="Genomic_DNA"/>
</dbReference>
<dbReference type="PANTHER" id="PTHR11586:SF37">
    <property type="entry name" value="TRNA-BINDING DOMAIN-CONTAINING PROTEIN"/>
    <property type="match status" value="1"/>
</dbReference>
<dbReference type="InterPro" id="IPR012340">
    <property type="entry name" value="NA-bd_OB-fold"/>
</dbReference>
<keyword evidence="2 3" id="KW-0694">RNA-binding</keyword>
<dbReference type="Gene3D" id="2.40.50.140">
    <property type="entry name" value="Nucleic acid-binding proteins"/>
    <property type="match status" value="1"/>
</dbReference>
<dbReference type="PROSITE" id="PS50886">
    <property type="entry name" value="TRBD"/>
    <property type="match status" value="1"/>
</dbReference>
<dbReference type="SUPFAM" id="SSF50249">
    <property type="entry name" value="Nucleic acid-binding proteins"/>
    <property type="match status" value="1"/>
</dbReference>
<dbReference type="AlphaFoldDB" id="A0A398D8J5"/>
<evidence type="ECO:0000259" key="4">
    <source>
        <dbReference type="PROSITE" id="PS50886"/>
    </source>
</evidence>
<evidence type="ECO:0000313" key="6">
    <source>
        <dbReference type="Proteomes" id="UP000266260"/>
    </source>
</evidence>
<dbReference type="NCBIfam" id="TIGR02222">
    <property type="entry name" value="chap_CsaA"/>
    <property type="match status" value="1"/>
</dbReference>
<feature type="domain" description="TRNA-binding" evidence="4">
    <location>
        <begin position="6"/>
        <end position="109"/>
    </location>
</feature>
<keyword evidence="1 3" id="KW-0820">tRNA-binding</keyword>
<dbReference type="Proteomes" id="UP000266260">
    <property type="component" value="Unassembled WGS sequence"/>
</dbReference>
<dbReference type="InterPro" id="IPR002547">
    <property type="entry name" value="tRNA-bd_dom"/>
</dbReference>
<proteinExistence type="predicted"/>
<dbReference type="GO" id="GO:0000049">
    <property type="term" value="F:tRNA binding"/>
    <property type="evidence" value="ECO:0007669"/>
    <property type="project" value="UniProtKB-UniRule"/>
</dbReference>
<evidence type="ECO:0000256" key="2">
    <source>
        <dbReference type="ARBA" id="ARBA00022884"/>
    </source>
</evidence>
<sequence length="109" mass="11704">MATIQDFEQLDIRTGTIIACEPFPQARKPAYKLTIDFGPDLGIKHSSAQITALYALEQLVGRQVLGVVNFPSRLVAGFPSEVLVLGVYTPEGVVLIGADRPVPNGVRLG</sequence>
<dbReference type="NCBIfam" id="NF007494">
    <property type="entry name" value="PRK10089.1-3"/>
    <property type="match status" value="1"/>
</dbReference>
<dbReference type="InterPro" id="IPR008231">
    <property type="entry name" value="CsaA"/>
</dbReference>
<name>A0A398D8J5_9BACT</name>
<organism evidence="5 6">
    <name type="scientific">Candidatus Cryosericum odellii</name>
    <dbReference type="NCBI Taxonomy" id="2290917"/>
    <lineage>
        <taxon>Bacteria</taxon>
        <taxon>Pseudomonadati</taxon>
        <taxon>Caldisericota/Cryosericota group</taxon>
        <taxon>Candidatus Cryosericota</taxon>
        <taxon>Candidatus Cryosericia</taxon>
        <taxon>Candidatus Cryosericales</taxon>
        <taxon>Candidatus Cryosericaceae</taxon>
        <taxon>Candidatus Cryosericum</taxon>
    </lineage>
</organism>
<gene>
    <name evidence="5" type="ORF">SMC6_06480</name>
</gene>
<accession>A0A398D8J5</accession>
<dbReference type="FunFam" id="2.40.50.140:FF:000165">
    <property type="entry name" value="Chaperone CsaA"/>
    <property type="match status" value="1"/>
</dbReference>
<evidence type="ECO:0000313" key="5">
    <source>
        <dbReference type="EMBL" id="RIE07454.1"/>
    </source>
</evidence>
<evidence type="ECO:0000256" key="1">
    <source>
        <dbReference type="ARBA" id="ARBA00022555"/>
    </source>
</evidence>
<dbReference type="NCBIfam" id="NF007495">
    <property type="entry name" value="PRK10089.1-4"/>
    <property type="match status" value="1"/>
</dbReference>
<dbReference type="CDD" id="cd02798">
    <property type="entry name" value="tRNA_bind_CsaA"/>
    <property type="match status" value="1"/>
</dbReference>
<comment type="caution">
    <text evidence="5">The sequence shown here is derived from an EMBL/GenBank/DDBJ whole genome shotgun (WGS) entry which is preliminary data.</text>
</comment>